<dbReference type="SUPFAM" id="SSF53187">
    <property type="entry name" value="Zn-dependent exopeptidases"/>
    <property type="match status" value="1"/>
</dbReference>
<feature type="chain" id="PRO_5047298737" evidence="7">
    <location>
        <begin position="22"/>
        <end position="414"/>
    </location>
</feature>
<gene>
    <name evidence="9" type="ORF">SHI21_05865</name>
</gene>
<feature type="domain" description="Peptidase M28" evidence="8">
    <location>
        <begin position="202"/>
        <end position="397"/>
    </location>
</feature>
<keyword evidence="5" id="KW-0378">Hydrolase</keyword>
<dbReference type="RefSeq" id="WP_323575342.1">
    <property type="nucleotide sequence ID" value="NZ_JAYGJQ010000001.1"/>
</dbReference>
<evidence type="ECO:0000256" key="2">
    <source>
        <dbReference type="ARBA" id="ARBA00022670"/>
    </source>
</evidence>
<organism evidence="9 10">
    <name type="scientific">Bacteriovorax antarcticus</name>
    <dbReference type="NCBI Taxonomy" id="3088717"/>
    <lineage>
        <taxon>Bacteria</taxon>
        <taxon>Pseudomonadati</taxon>
        <taxon>Bdellovibrionota</taxon>
        <taxon>Bacteriovoracia</taxon>
        <taxon>Bacteriovoracales</taxon>
        <taxon>Bacteriovoracaceae</taxon>
        <taxon>Bacteriovorax</taxon>
    </lineage>
</organism>
<evidence type="ECO:0000313" key="9">
    <source>
        <dbReference type="EMBL" id="MEA9355714.1"/>
    </source>
</evidence>
<proteinExistence type="predicted"/>
<dbReference type="InterPro" id="IPR045175">
    <property type="entry name" value="M28_fam"/>
</dbReference>
<sequence length="414" mass="46994">MKTQILALTMLLSLGFSTAEAKLINNDKTVWIGIEPLVLSTISKSHQRVFEYKDVIKGNRETFFKIKESEIDKLSHFIHHNFKRCGGFRVLHNEPKKEEKLANYKSLFNSTAFGWYDFQTMLLPDYSINQESTVEAWLPEVSIDYMNGIVTHLSSYKTRYYKAPEGVAALKWIGAEWSKLTASRSDAKVEYYQYANHDQPTVILTIEGSDPEVKDQIIILGGHGDSINTDNEGVDSHAPGADDNAAGIAVVSDIIRIMVSQNYQPRHTIQFIAYAAEEVGIQGSYELARVYREKKTKVLGVMQFDGVNYNVKKTYDMALISDSTNPEQNNFLATLIDKYVKAKWTWEQCGYGCSDHAAWNYEGYRASFPVEAINAEQTPYLHTDKDTFDKSDFTTEHASLFTKLGIAYLIELDQ</sequence>
<reference evidence="9 10" key="1">
    <citation type="submission" date="2023-11" db="EMBL/GenBank/DDBJ databases">
        <title>A Novel Polar Bacteriovorax (B. antarcticus) Isolated from the Biocrust in Antarctica.</title>
        <authorList>
            <person name="Mun W."/>
            <person name="Choi S.Y."/>
            <person name="Mitchell R.J."/>
        </authorList>
    </citation>
    <scope>NUCLEOTIDE SEQUENCE [LARGE SCALE GENOMIC DNA]</scope>
    <source>
        <strain evidence="9 10">PP10</strain>
    </source>
</reference>
<evidence type="ECO:0000256" key="4">
    <source>
        <dbReference type="ARBA" id="ARBA00022729"/>
    </source>
</evidence>
<evidence type="ECO:0000256" key="5">
    <source>
        <dbReference type="ARBA" id="ARBA00022801"/>
    </source>
</evidence>
<keyword evidence="2" id="KW-0645">Protease</keyword>
<accession>A0ABU5VRP2</accession>
<dbReference type="Gene3D" id="3.40.630.10">
    <property type="entry name" value="Zn peptidases"/>
    <property type="match status" value="1"/>
</dbReference>
<evidence type="ECO:0000313" key="10">
    <source>
        <dbReference type="Proteomes" id="UP001302274"/>
    </source>
</evidence>
<keyword evidence="10" id="KW-1185">Reference proteome</keyword>
<feature type="signal peptide" evidence="7">
    <location>
        <begin position="1"/>
        <end position="21"/>
    </location>
</feature>
<dbReference type="Proteomes" id="UP001302274">
    <property type="component" value="Unassembled WGS sequence"/>
</dbReference>
<comment type="caution">
    <text evidence="9">The sequence shown here is derived from an EMBL/GenBank/DDBJ whole genome shotgun (WGS) entry which is preliminary data.</text>
</comment>
<protein>
    <submittedName>
        <fullName evidence="9">M20/M25/M40 family metallo-hydrolase</fullName>
    </submittedName>
</protein>
<evidence type="ECO:0000259" key="8">
    <source>
        <dbReference type="Pfam" id="PF04389"/>
    </source>
</evidence>
<evidence type="ECO:0000256" key="3">
    <source>
        <dbReference type="ARBA" id="ARBA00022723"/>
    </source>
</evidence>
<evidence type="ECO:0000256" key="7">
    <source>
        <dbReference type="SAM" id="SignalP"/>
    </source>
</evidence>
<dbReference type="EMBL" id="JAYGJQ010000001">
    <property type="protein sequence ID" value="MEA9355714.1"/>
    <property type="molecule type" value="Genomic_DNA"/>
</dbReference>
<keyword evidence="1" id="KW-0031">Aminopeptidase</keyword>
<evidence type="ECO:0000256" key="1">
    <source>
        <dbReference type="ARBA" id="ARBA00022438"/>
    </source>
</evidence>
<dbReference type="PANTHER" id="PTHR12147">
    <property type="entry name" value="METALLOPEPTIDASE M28 FAMILY MEMBER"/>
    <property type="match status" value="1"/>
</dbReference>
<name>A0ABU5VRP2_9BACT</name>
<dbReference type="InterPro" id="IPR007484">
    <property type="entry name" value="Peptidase_M28"/>
</dbReference>
<keyword evidence="6" id="KW-0862">Zinc</keyword>
<keyword evidence="4 7" id="KW-0732">Signal</keyword>
<keyword evidence="3" id="KW-0479">Metal-binding</keyword>
<dbReference type="PANTHER" id="PTHR12147:SF56">
    <property type="entry name" value="AMINOPEPTIDASE YDR415C-RELATED"/>
    <property type="match status" value="1"/>
</dbReference>
<evidence type="ECO:0000256" key="6">
    <source>
        <dbReference type="ARBA" id="ARBA00022833"/>
    </source>
</evidence>
<dbReference type="Pfam" id="PF04389">
    <property type="entry name" value="Peptidase_M28"/>
    <property type="match status" value="1"/>
</dbReference>